<evidence type="ECO:0008006" key="4">
    <source>
        <dbReference type="Google" id="ProtNLM"/>
    </source>
</evidence>
<feature type="compositionally biased region" description="Basic residues" evidence="1">
    <location>
        <begin position="130"/>
        <end position="141"/>
    </location>
</feature>
<evidence type="ECO:0000256" key="1">
    <source>
        <dbReference type="SAM" id="MobiDB-lite"/>
    </source>
</evidence>
<evidence type="ECO:0000313" key="2">
    <source>
        <dbReference type="EMBL" id="MBR1140936.1"/>
    </source>
</evidence>
<sequence length="150" mass="16471">MSVIDPANFLSEDEVLSRWPMLTKAELRRARRANPPGIEFYGFRKKGGGPRYTPEQVQNYIDRTYLRKSECQQINSGAPHHQTLSSSGDSSLAATISSVPIQSISASGMLADMTPELAKSAAEVLRQQISKRLKSSSRRSSRPLPAAHTG</sequence>
<proteinExistence type="predicted"/>
<keyword evidence="3" id="KW-1185">Reference proteome</keyword>
<accession>A0ABS5GIK7</accession>
<organism evidence="2 3">
    <name type="scientific">Bradyrhizobium denitrificans</name>
    <dbReference type="NCBI Taxonomy" id="2734912"/>
    <lineage>
        <taxon>Bacteria</taxon>
        <taxon>Pseudomonadati</taxon>
        <taxon>Pseudomonadota</taxon>
        <taxon>Alphaproteobacteria</taxon>
        <taxon>Hyphomicrobiales</taxon>
        <taxon>Nitrobacteraceae</taxon>
        <taxon>Bradyrhizobium</taxon>
    </lineage>
</organism>
<gene>
    <name evidence="2" type="ORF">JQ619_34830</name>
</gene>
<feature type="region of interest" description="Disordered" evidence="1">
    <location>
        <begin position="130"/>
        <end position="150"/>
    </location>
</feature>
<reference evidence="3" key="1">
    <citation type="journal article" date="2021" name="ISME J.">
        <title>Evolutionary origin and ecological implication of a unique nif island in free-living Bradyrhizobium lineages.</title>
        <authorList>
            <person name="Tao J."/>
        </authorList>
    </citation>
    <scope>NUCLEOTIDE SEQUENCE [LARGE SCALE GENOMIC DNA]</scope>
    <source>
        <strain evidence="3">SZCCT0094</strain>
    </source>
</reference>
<protein>
    <recommendedName>
        <fullName evidence="4">HTH merR-type domain-containing protein</fullName>
    </recommendedName>
</protein>
<evidence type="ECO:0000313" key="3">
    <source>
        <dbReference type="Proteomes" id="UP001314635"/>
    </source>
</evidence>
<dbReference type="RefSeq" id="WP_148221406.1">
    <property type="nucleotide sequence ID" value="NZ_JAFCLK010000051.1"/>
</dbReference>
<comment type="caution">
    <text evidence="2">The sequence shown here is derived from an EMBL/GenBank/DDBJ whole genome shotgun (WGS) entry which is preliminary data.</text>
</comment>
<dbReference type="Proteomes" id="UP001314635">
    <property type="component" value="Unassembled WGS sequence"/>
</dbReference>
<dbReference type="EMBL" id="JAFCLK010000051">
    <property type="protein sequence ID" value="MBR1140936.1"/>
    <property type="molecule type" value="Genomic_DNA"/>
</dbReference>
<name>A0ABS5GIK7_9BRAD</name>